<dbReference type="SUPFAM" id="SSF52200">
    <property type="entry name" value="Toll/Interleukin receptor TIR domain"/>
    <property type="match status" value="1"/>
</dbReference>
<keyword evidence="2" id="KW-0675">Receptor</keyword>
<accession>A0A3A3EPV3</accession>
<comment type="caution">
    <text evidence="2">The sequence shown here is derived from an EMBL/GenBank/DDBJ whole genome shotgun (WGS) entry which is preliminary data.</text>
</comment>
<dbReference type="RefSeq" id="WP_119852862.1">
    <property type="nucleotide sequence ID" value="NZ_QYSE01000002.1"/>
</dbReference>
<feature type="domain" description="TIR" evidence="1">
    <location>
        <begin position="1"/>
        <end position="135"/>
    </location>
</feature>
<gene>
    <name evidence="2" type="ORF">D4741_10025</name>
</gene>
<dbReference type="PROSITE" id="PS50104">
    <property type="entry name" value="TIR"/>
    <property type="match status" value="1"/>
</dbReference>
<dbReference type="GO" id="GO:0007165">
    <property type="term" value="P:signal transduction"/>
    <property type="evidence" value="ECO:0007669"/>
    <property type="project" value="InterPro"/>
</dbReference>
<dbReference type="InterPro" id="IPR000157">
    <property type="entry name" value="TIR_dom"/>
</dbReference>
<dbReference type="InterPro" id="IPR035897">
    <property type="entry name" value="Toll_tir_struct_dom_sf"/>
</dbReference>
<name>A0A3A3EPV3_9GAMM</name>
<evidence type="ECO:0000259" key="1">
    <source>
        <dbReference type="PROSITE" id="PS50104"/>
    </source>
</evidence>
<reference evidence="2 3" key="1">
    <citation type="submission" date="2018-09" db="EMBL/GenBank/DDBJ databases">
        <title>Identification of marine bacteria producing industrial enzymes.</title>
        <authorList>
            <person name="Cheng T.H."/>
            <person name="Saidin J."/>
            <person name="Muhd D.D."/>
            <person name="Isa M.N.M."/>
            <person name="Bakar M.F.A."/>
            <person name="Ismail N."/>
        </authorList>
    </citation>
    <scope>NUCLEOTIDE SEQUENCE [LARGE SCALE GENOMIC DNA]</scope>
    <source>
        <strain evidence="2 3">MNAD 1.6</strain>
    </source>
</reference>
<dbReference type="AlphaFoldDB" id="A0A3A3EPV3"/>
<evidence type="ECO:0000313" key="2">
    <source>
        <dbReference type="EMBL" id="RJF35313.1"/>
    </source>
</evidence>
<organism evidence="2 3">
    <name type="scientific">Pseudoalteromonas gelatinilytica</name>
    <dbReference type="NCBI Taxonomy" id="1703256"/>
    <lineage>
        <taxon>Bacteria</taxon>
        <taxon>Pseudomonadati</taxon>
        <taxon>Pseudomonadota</taxon>
        <taxon>Gammaproteobacteria</taxon>
        <taxon>Alteromonadales</taxon>
        <taxon>Pseudoalteromonadaceae</taxon>
        <taxon>Pseudoalteromonas</taxon>
    </lineage>
</organism>
<proteinExistence type="predicted"/>
<sequence length="295" mass="32184">MAIKIFVSHAAADEKLASALVDCIFSCMVLEDEEVRCTSVPGHKLPIGGDSSTILRDELSETGVVIGLLTQNSIVSSWVLFELGATWGARKNLQPLLADNVDYSDIPGPLAGCHAGKLAEKNDLVQFFEELRKVVGAKARSSAKIDSAISQLVKANSEYSKISLTPKPPTKVKAKSDIPDPTISGMKFSELKKILEKEKIVIPPPHSGSEEEVDSDLLTLFLGNHTTLCDGLQSNWDSESAGGFLYREVGLKLIPYDLVKFDKLPAAQAKFFKRLIMSPNGQKFVAHFKRLRASE</sequence>
<evidence type="ECO:0000313" key="3">
    <source>
        <dbReference type="Proteomes" id="UP000265938"/>
    </source>
</evidence>
<dbReference type="Gene3D" id="3.40.50.10140">
    <property type="entry name" value="Toll/interleukin-1 receptor homology (TIR) domain"/>
    <property type="match status" value="1"/>
</dbReference>
<dbReference type="Proteomes" id="UP000265938">
    <property type="component" value="Unassembled WGS sequence"/>
</dbReference>
<dbReference type="EMBL" id="QYSE01000002">
    <property type="protein sequence ID" value="RJF35313.1"/>
    <property type="molecule type" value="Genomic_DNA"/>
</dbReference>
<protein>
    <submittedName>
        <fullName evidence="2">Toll/interleukin-1 receptor domain-containing protein</fullName>
    </submittedName>
</protein>